<gene>
    <name evidence="2" type="ORF">FHR75_003028</name>
</gene>
<evidence type="ECO:0008006" key="4">
    <source>
        <dbReference type="Google" id="ProtNLM"/>
    </source>
</evidence>
<dbReference type="AlphaFoldDB" id="A0A7W4TNM6"/>
<reference evidence="2 3" key="1">
    <citation type="submission" date="2020-08" db="EMBL/GenBank/DDBJ databases">
        <title>The Agave Microbiome: Exploring the role of microbial communities in plant adaptations to desert environments.</title>
        <authorList>
            <person name="Partida-Martinez L.P."/>
        </authorList>
    </citation>
    <scope>NUCLEOTIDE SEQUENCE [LARGE SCALE GENOMIC DNA]</scope>
    <source>
        <strain evidence="2 3">AS2.23</strain>
    </source>
</reference>
<organism evidence="2 3">
    <name type="scientific">Kineococcus radiotolerans</name>
    <dbReference type="NCBI Taxonomy" id="131568"/>
    <lineage>
        <taxon>Bacteria</taxon>
        <taxon>Bacillati</taxon>
        <taxon>Actinomycetota</taxon>
        <taxon>Actinomycetes</taxon>
        <taxon>Kineosporiales</taxon>
        <taxon>Kineosporiaceae</taxon>
        <taxon>Kineococcus</taxon>
    </lineage>
</organism>
<evidence type="ECO:0000313" key="2">
    <source>
        <dbReference type="EMBL" id="MBB2902197.1"/>
    </source>
</evidence>
<accession>A0A7W4TNM6</accession>
<name>A0A7W4TNM6_KINRA</name>
<feature type="region of interest" description="Disordered" evidence="1">
    <location>
        <begin position="79"/>
        <end position="104"/>
    </location>
</feature>
<dbReference type="Gene3D" id="2.60.120.200">
    <property type="match status" value="1"/>
</dbReference>
<reference evidence="2 3" key="2">
    <citation type="submission" date="2020-08" db="EMBL/GenBank/DDBJ databases">
        <authorList>
            <person name="Partida-Martinez L."/>
            <person name="Huntemann M."/>
            <person name="Clum A."/>
            <person name="Wang J."/>
            <person name="Palaniappan K."/>
            <person name="Ritter S."/>
            <person name="Chen I.-M."/>
            <person name="Stamatis D."/>
            <person name="Reddy T."/>
            <person name="O'Malley R."/>
            <person name="Daum C."/>
            <person name="Shapiro N."/>
            <person name="Ivanova N."/>
            <person name="Kyrpides N."/>
            <person name="Woyke T."/>
        </authorList>
    </citation>
    <scope>NUCLEOTIDE SEQUENCE [LARGE SCALE GENOMIC DNA]</scope>
    <source>
        <strain evidence="2 3">AS2.23</strain>
    </source>
</reference>
<sequence length="257" mass="27932">MDRLPLLDPTAAPFADDFTAGAPDPGRWVDHYLPHWTTPDRSRARCAPTPGGLELRIEADQPDWRPEDAPLRVSNLQTATFSGPEGSTRGTHRHRPDGLTVRTPTPTRLLWAPREGQVDVRVTASLDRGCMLAVWLVGTEHESPGDSGEVCVCEIDADAVGETSTRARTGVKAHHDPRLRTEVTEVVVPVGAGQAHWWSARWDASGVVVACDERVVFTSAQHVRGPQQLMVDLFEVVAPGPVGEYPKTAVVHAVRGS</sequence>
<dbReference type="InterPro" id="IPR013320">
    <property type="entry name" value="ConA-like_dom_sf"/>
</dbReference>
<comment type="caution">
    <text evidence="2">The sequence shown here is derived from an EMBL/GenBank/DDBJ whole genome shotgun (WGS) entry which is preliminary data.</text>
</comment>
<dbReference type="Proteomes" id="UP000533269">
    <property type="component" value="Unassembled WGS sequence"/>
</dbReference>
<evidence type="ECO:0000313" key="3">
    <source>
        <dbReference type="Proteomes" id="UP000533269"/>
    </source>
</evidence>
<proteinExistence type="predicted"/>
<dbReference type="SUPFAM" id="SSF49899">
    <property type="entry name" value="Concanavalin A-like lectins/glucanases"/>
    <property type="match status" value="1"/>
</dbReference>
<protein>
    <recommendedName>
        <fullName evidence="4">GH16 domain-containing protein</fullName>
    </recommendedName>
</protein>
<dbReference type="RefSeq" id="WP_183392077.1">
    <property type="nucleotide sequence ID" value="NZ_JACHVY010000003.1"/>
</dbReference>
<evidence type="ECO:0000256" key="1">
    <source>
        <dbReference type="SAM" id="MobiDB-lite"/>
    </source>
</evidence>
<dbReference type="EMBL" id="JACHVY010000003">
    <property type="protein sequence ID" value="MBB2902197.1"/>
    <property type="molecule type" value="Genomic_DNA"/>
</dbReference>